<dbReference type="EMBL" id="MU864949">
    <property type="protein sequence ID" value="KAK4464341.1"/>
    <property type="molecule type" value="Genomic_DNA"/>
</dbReference>
<organism evidence="3 4">
    <name type="scientific">Cladorrhinum samala</name>
    <dbReference type="NCBI Taxonomy" id="585594"/>
    <lineage>
        <taxon>Eukaryota</taxon>
        <taxon>Fungi</taxon>
        <taxon>Dikarya</taxon>
        <taxon>Ascomycota</taxon>
        <taxon>Pezizomycotina</taxon>
        <taxon>Sordariomycetes</taxon>
        <taxon>Sordariomycetidae</taxon>
        <taxon>Sordariales</taxon>
        <taxon>Podosporaceae</taxon>
        <taxon>Cladorrhinum</taxon>
    </lineage>
</organism>
<feature type="region of interest" description="Disordered" evidence="1">
    <location>
        <begin position="63"/>
        <end position="94"/>
    </location>
</feature>
<feature type="region of interest" description="Disordered" evidence="1">
    <location>
        <begin position="17"/>
        <end position="45"/>
    </location>
</feature>
<keyword evidence="2" id="KW-0472">Membrane</keyword>
<evidence type="ECO:0000256" key="2">
    <source>
        <dbReference type="SAM" id="Phobius"/>
    </source>
</evidence>
<protein>
    <recommendedName>
        <fullName evidence="5">Transmembrane protein</fullName>
    </recommendedName>
</protein>
<keyword evidence="2" id="KW-1133">Transmembrane helix</keyword>
<dbReference type="Proteomes" id="UP001321749">
    <property type="component" value="Unassembled WGS sequence"/>
</dbReference>
<feature type="compositionally biased region" description="Basic and acidic residues" evidence="1">
    <location>
        <begin position="142"/>
        <end position="153"/>
    </location>
</feature>
<sequence length="153" mass="16708">MNRSLLKQTRRCLVRKLHAGQSLGAKQQPPPRFQKPGSLPKVVPSVDSKKLVADVEATGAPRPSIPAAVYEAHNRAPPPSPPSPPRIADTSSKEYKQAERKWLSVIVALPILFVTSYFLFDRLALGHVPPTLPHAAPSQGKEAVHEPKPKRIA</sequence>
<dbReference type="AlphaFoldDB" id="A0AAV9HX80"/>
<comment type="caution">
    <text evidence="3">The sequence shown here is derived from an EMBL/GenBank/DDBJ whole genome shotgun (WGS) entry which is preliminary data.</text>
</comment>
<name>A0AAV9HX80_9PEZI</name>
<evidence type="ECO:0000256" key="1">
    <source>
        <dbReference type="SAM" id="MobiDB-lite"/>
    </source>
</evidence>
<proteinExistence type="predicted"/>
<keyword evidence="2" id="KW-0812">Transmembrane</keyword>
<evidence type="ECO:0000313" key="4">
    <source>
        <dbReference type="Proteomes" id="UP001321749"/>
    </source>
</evidence>
<keyword evidence="4" id="KW-1185">Reference proteome</keyword>
<reference evidence="3" key="2">
    <citation type="submission" date="2023-06" db="EMBL/GenBank/DDBJ databases">
        <authorList>
            <consortium name="Lawrence Berkeley National Laboratory"/>
            <person name="Mondo S.J."/>
            <person name="Hensen N."/>
            <person name="Bonometti L."/>
            <person name="Westerberg I."/>
            <person name="Brannstrom I.O."/>
            <person name="Guillou S."/>
            <person name="Cros-Aarteil S."/>
            <person name="Calhoun S."/>
            <person name="Haridas S."/>
            <person name="Kuo A."/>
            <person name="Pangilinan J."/>
            <person name="Riley R."/>
            <person name="Labutti K."/>
            <person name="Andreopoulos B."/>
            <person name="Lipzen A."/>
            <person name="Chen C."/>
            <person name="Yanf M."/>
            <person name="Daum C."/>
            <person name="Ng V."/>
            <person name="Clum A."/>
            <person name="Steindorff A."/>
            <person name="Ohm R."/>
            <person name="Martin F."/>
            <person name="Silar P."/>
            <person name="Natvig D."/>
            <person name="Lalanne C."/>
            <person name="Gautier V."/>
            <person name="Ament-Velasquez S.L."/>
            <person name="Kruys A."/>
            <person name="Hutchinson M.I."/>
            <person name="Powell A.J."/>
            <person name="Barry K."/>
            <person name="Miller A.N."/>
            <person name="Grigoriev I.V."/>
            <person name="Debuchy R."/>
            <person name="Gladieux P."/>
            <person name="Thoren M.H."/>
            <person name="Johannesson H."/>
        </authorList>
    </citation>
    <scope>NUCLEOTIDE SEQUENCE</scope>
    <source>
        <strain evidence="3">PSN324</strain>
    </source>
</reference>
<feature type="region of interest" description="Disordered" evidence="1">
    <location>
        <begin position="132"/>
        <end position="153"/>
    </location>
</feature>
<evidence type="ECO:0000313" key="3">
    <source>
        <dbReference type="EMBL" id="KAK4464341.1"/>
    </source>
</evidence>
<reference evidence="3" key="1">
    <citation type="journal article" date="2023" name="Mol. Phylogenet. Evol.">
        <title>Genome-scale phylogeny and comparative genomics of the fungal order Sordariales.</title>
        <authorList>
            <person name="Hensen N."/>
            <person name="Bonometti L."/>
            <person name="Westerberg I."/>
            <person name="Brannstrom I.O."/>
            <person name="Guillou S."/>
            <person name="Cros-Aarteil S."/>
            <person name="Calhoun S."/>
            <person name="Haridas S."/>
            <person name="Kuo A."/>
            <person name="Mondo S."/>
            <person name="Pangilinan J."/>
            <person name="Riley R."/>
            <person name="LaButti K."/>
            <person name="Andreopoulos B."/>
            <person name="Lipzen A."/>
            <person name="Chen C."/>
            <person name="Yan M."/>
            <person name="Daum C."/>
            <person name="Ng V."/>
            <person name="Clum A."/>
            <person name="Steindorff A."/>
            <person name="Ohm R.A."/>
            <person name="Martin F."/>
            <person name="Silar P."/>
            <person name="Natvig D.O."/>
            <person name="Lalanne C."/>
            <person name="Gautier V."/>
            <person name="Ament-Velasquez S.L."/>
            <person name="Kruys A."/>
            <person name="Hutchinson M.I."/>
            <person name="Powell A.J."/>
            <person name="Barry K."/>
            <person name="Miller A.N."/>
            <person name="Grigoriev I.V."/>
            <person name="Debuchy R."/>
            <person name="Gladieux P."/>
            <person name="Hiltunen Thoren M."/>
            <person name="Johannesson H."/>
        </authorList>
    </citation>
    <scope>NUCLEOTIDE SEQUENCE</scope>
    <source>
        <strain evidence="3">PSN324</strain>
    </source>
</reference>
<gene>
    <name evidence="3" type="ORF">QBC42DRAFT_284541</name>
</gene>
<feature type="compositionally biased region" description="Pro residues" evidence="1">
    <location>
        <begin position="76"/>
        <end position="85"/>
    </location>
</feature>
<evidence type="ECO:0008006" key="5">
    <source>
        <dbReference type="Google" id="ProtNLM"/>
    </source>
</evidence>
<accession>A0AAV9HX80</accession>
<feature type="transmembrane region" description="Helical" evidence="2">
    <location>
        <begin position="102"/>
        <end position="120"/>
    </location>
</feature>